<name>A0ABN0PGI4_STASI</name>
<dbReference type="SUPFAM" id="SSF54593">
    <property type="entry name" value="Glyoxalase/Bleomycin resistance protein/Dihydroxybiphenyl dioxygenase"/>
    <property type="match status" value="2"/>
</dbReference>
<protein>
    <recommendedName>
        <fullName evidence="1">VOC domain-containing protein</fullName>
    </recommendedName>
</protein>
<dbReference type="Proteomes" id="UP000017131">
    <property type="component" value="Unassembled WGS sequence"/>
</dbReference>
<evidence type="ECO:0000313" key="3">
    <source>
        <dbReference type="Proteomes" id="UP000017131"/>
    </source>
</evidence>
<accession>A0ABN0PGI4</accession>
<reference evidence="2 3" key="1">
    <citation type="journal article" date="2013" name="Genome Announc.">
        <title>Draft Genome Sequence of Staphylococcus simulans UMC-CNS-990, Isolated from a Case of Chronic Bovine Mastitis.</title>
        <authorList>
            <person name="Calcutt M.J."/>
            <person name="Foecking M.F."/>
            <person name="Hsieh H.Y."/>
            <person name="Perry J."/>
            <person name="Stewart G.C."/>
            <person name="Middleton J.R."/>
        </authorList>
    </citation>
    <scope>NUCLEOTIDE SEQUENCE [LARGE SCALE GENOMIC DNA]</scope>
    <source>
        <strain evidence="2 3">UMC-CNS-990</strain>
    </source>
</reference>
<dbReference type="InterPro" id="IPR029068">
    <property type="entry name" value="Glyas_Bleomycin-R_OHBP_Dase"/>
</dbReference>
<dbReference type="InterPro" id="IPR037523">
    <property type="entry name" value="VOC_core"/>
</dbReference>
<feature type="domain" description="VOC" evidence="1">
    <location>
        <begin position="10"/>
        <end position="126"/>
    </location>
</feature>
<proteinExistence type="predicted"/>
<dbReference type="Pfam" id="PF00903">
    <property type="entry name" value="Glyoxalase"/>
    <property type="match status" value="1"/>
</dbReference>
<comment type="caution">
    <text evidence="2">The sequence shown here is derived from an EMBL/GenBank/DDBJ whole genome shotgun (WGS) entry which is preliminary data.</text>
</comment>
<evidence type="ECO:0000259" key="1">
    <source>
        <dbReference type="PROSITE" id="PS51819"/>
    </source>
</evidence>
<evidence type="ECO:0000313" key="2">
    <source>
        <dbReference type="EMBL" id="ERS94758.1"/>
    </source>
</evidence>
<dbReference type="PANTHER" id="PTHR43279:SF1">
    <property type="entry name" value="CATECHOL-2,3-DIOXYGENASE"/>
    <property type="match status" value="1"/>
</dbReference>
<dbReference type="PROSITE" id="PS51819">
    <property type="entry name" value="VOC"/>
    <property type="match status" value="1"/>
</dbReference>
<dbReference type="InterPro" id="IPR004360">
    <property type="entry name" value="Glyas_Fos-R_dOase_dom"/>
</dbReference>
<gene>
    <name evidence="2" type="ORF">SSIM_01295</name>
</gene>
<dbReference type="RefSeq" id="WP_002480344.1">
    <property type="nucleotide sequence ID" value="NZ_AXDY01000001.1"/>
</dbReference>
<organism evidence="2 3">
    <name type="scientific">Staphylococcus simulans UMC-CNS-990</name>
    <dbReference type="NCBI Taxonomy" id="1405498"/>
    <lineage>
        <taxon>Bacteria</taxon>
        <taxon>Bacillati</taxon>
        <taxon>Bacillota</taxon>
        <taxon>Bacilli</taxon>
        <taxon>Bacillales</taxon>
        <taxon>Staphylococcaceae</taxon>
        <taxon>Staphylococcus</taxon>
    </lineage>
</organism>
<dbReference type="Gene3D" id="3.10.180.10">
    <property type="entry name" value="2,3-Dihydroxybiphenyl 1,2-Dioxygenase, domain 1"/>
    <property type="match status" value="2"/>
</dbReference>
<keyword evidence="3" id="KW-1185">Reference proteome</keyword>
<dbReference type="PANTHER" id="PTHR43279">
    <property type="entry name" value="CATECHOL-2,3-DIOXYGENASE"/>
    <property type="match status" value="1"/>
</dbReference>
<sequence length="259" mass="28967">MNFHQSTIKHVNRIEINVADIKRQTDFYNHILGLKVISSTPTQTVLAVGTDGHEVVLKQLDNGRFASKTEAGLFHIAFLLSDVKQLGALIKHLSDEKIPIAGGDHLVSEAIYFNDLEGNGIEVYTDRPSELWQWQNELVVMDTLQLEVTRILTEAKGAKWEGMPADSKIGHLHLKTHDLSASSEFYLQLGFQVASALPQALFLSDQKYHHHIAINTWQSNQPLKDAEKTYGLTAFNIVDAKKGIEKYKTPEGLNLSIQA</sequence>
<dbReference type="EMBL" id="AXDY01000001">
    <property type="protein sequence ID" value="ERS94758.1"/>
    <property type="molecule type" value="Genomic_DNA"/>
</dbReference>